<evidence type="ECO:0000256" key="1">
    <source>
        <dbReference type="SAM" id="Coils"/>
    </source>
</evidence>
<dbReference type="GO" id="GO:0005634">
    <property type="term" value="C:nucleus"/>
    <property type="evidence" value="ECO:0007669"/>
    <property type="project" value="TreeGrafter"/>
</dbReference>
<keyword evidence="3" id="KW-1185">Reference proteome</keyword>
<dbReference type="PANTHER" id="PTHR28086:SF1">
    <property type="entry name" value="CU(2+) SUPPRESSING AND BLEOMYCIN SENSITIVE PROTEIN 1"/>
    <property type="match status" value="1"/>
</dbReference>
<reference evidence="2 3" key="1">
    <citation type="submission" date="2018-05" db="EMBL/GenBank/DDBJ databases">
        <title>Genome sequencing and assembly of the regulated plant pathogen Lachnellula willkommii and related sister species for the development of diagnostic species identification markers.</title>
        <authorList>
            <person name="Giroux E."/>
            <person name="Bilodeau G."/>
        </authorList>
    </citation>
    <scope>NUCLEOTIDE SEQUENCE [LARGE SCALE GENOMIC DNA]</scope>
    <source>
        <strain evidence="2 3">CBS 172.35</strain>
    </source>
</reference>
<sequence length="461" mass="52506">MTDTPTFPLLDAREQPILDSLQRIRDELTLLKQDRTTYIKSSDVMPLYEKVVEQVRLLNELRADKPEELSQSQSQGPSPPSLCATLTNRQACPVDRVLDGCFQLLSLFFMTIGRNNEAPAAYALTSTIRRLLDHLTEVDFYSEKDLSHISHTLKRLREIVKQADKTYSPKLITLLSNRIEACQGLLTNLQARLDRLGGELPTIYERLITILRSISLANTKAKFSTKEVQNLQEQAKEVDSLRVDGKFVAASGEAPAGNEDVVGLLEKCLDWSEIVLTRKGEMPEAFRAKYQTLIDIRNKLEKLSLTQAWSLRETDLYDYQRQLDRIDESRIDGNFVDAEGNFAELYVQRTLLYLIRRSYGYIYYLMVSSEPVSEALLPVYNQLQTLRRCLIEVKNSGGVSSPRELYPYSMKLNSLDNMRVDGKFMVGNDIPEGQGSVIDLLSECFDLNYELRVAAESETED</sequence>
<protein>
    <submittedName>
        <fullName evidence="2">UPF0662 protein</fullName>
    </submittedName>
</protein>
<evidence type="ECO:0000313" key="3">
    <source>
        <dbReference type="Proteomes" id="UP000315522"/>
    </source>
</evidence>
<evidence type="ECO:0000313" key="2">
    <source>
        <dbReference type="EMBL" id="TVY88415.1"/>
    </source>
</evidence>
<dbReference type="Pfam" id="PF10303">
    <property type="entry name" value="DUF2408"/>
    <property type="match status" value="2"/>
</dbReference>
<accession>A0A559M634</accession>
<comment type="caution">
    <text evidence="2">The sequence shown here is derived from an EMBL/GenBank/DDBJ whole genome shotgun (WGS) entry which is preliminary data.</text>
</comment>
<gene>
    <name evidence="2" type="ORF">LAWI1_G003152</name>
</gene>
<dbReference type="GO" id="GO:0005737">
    <property type="term" value="C:cytoplasm"/>
    <property type="evidence" value="ECO:0007669"/>
    <property type="project" value="TreeGrafter"/>
</dbReference>
<dbReference type="Proteomes" id="UP000315522">
    <property type="component" value="Unassembled WGS sequence"/>
</dbReference>
<dbReference type="InterPro" id="IPR018810">
    <property type="entry name" value="UPF0662"/>
</dbReference>
<keyword evidence="1" id="KW-0175">Coiled coil</keyword>
<dbReference type="PANTHER" id="PTHR28086">
    <property type="entry name" value="UPF0662 PROTEIN YPL260W"/>
    <property type="match status" value="1"/>
</dbReference>
<name>A0A559M634_9HELO</name>
<dbReference type="EMBL" id="QGML01001742">
    <property type="protein sequence ID" value="TVY88415.1"/>
    <property type="molecule type" value="Genomic_DNA"/>
</dbReference>
<dbReference type="AlphaFoldDB" id="A0A559M634"/>
<proteinExistence type="predicted"/>
<feature type="coiled-coil region" evidence="1">
    <location>
        <begin position="214"/>
        <end position="241"/>
    </location>
</feature>
<organism evidence="2 3">
    <name type="scientific">Lachnellula willkommii</name>
    <dbReference type="NCBI Taxonomy" id="215461"/>
    <lineage>
        <taxon>Eukaryota</taxon>
        <taxon>Fungi</taxon>
        <taxon>Dikarya</taxon>
        <taxon>Ascomycota</taxon>
        <taxon>Pezizomycotina</taxon>
        <taxon>Leotiomycetes</taxon>
        <taxon>Helotiales</taxon>
        <taxon>Lachnaceae</taxon>
        <taxon>Lachnellula</taxon>
    </lineage>
</organism>